<evidence type="ECO:0000256" key="11">
    <source>
        <dbReference type="ARBA" id="ARBA00049436"/>
    </source>
</evidence>
<dbReference type="PANTHER" id="PTHR43785">
    <property type="entry name" value="GAMMA-GLUTAMYLPUTRESCINE SYNTHETASE"/>
    <property type="match status" value="1"/>
</dbReference>
<dbReference type="PANTHER" id="PTHR43785:SF12">
    <property type="entry name" value="TYPE-1 GLUTAMINE SYNTHETASE 2"/>
    <property type="match status" value="1"/>
</dbReference>
<dbReference type="SUPFAM" id="SSF54368">
    <property type="entry name" value="Glutamine synthetase, N-terminal domain"/>
    <property type="match status" value="1"/>
</dbReference>
<evidence type="ECO:0000256" key="12">
    <source>
        <dbReference type="PIRSR" id="PIRSR604809-1"/>
    </source>
</evidence>
<evidence type="ECO:0000256" key="15">
    <source>
        <dbReference type="PIRSR" id="PIRSR604809-50"/>
    </source>
</evidence>
<evidence type="ECO:0000256" key="4">
    <source>
        <dbReference type="ARBA" id="ARBA00021364"/>
    </source>
</evidence>
<keyword evidence="9 13" id="KW-0067">ATP-binding</keyword>
<dbReference type="SUPFAM" id="SSF55931">
    <property type="entry name" value="Glutamine synthetase/guanido kinase"/>
    <property type="match status" value="1"/>
</dbReference>
<dbReference type="AlphaFoldDB" id="A0A7C1FI34"/>
<evidence type="ECO:0000256" key="16">
    <source>
        <dbReference type="PROSITE-ProRule" id="PRU01330"/>
    </source>
</evidence>
<comment type="caution">
    <text evidence="21">The sequence shown here is derived from an EMBL/GenBank/DDBJ whole genome shotgun (WGS) entry which is preliminary data.</text>
</comment>
<feature type="binding site" evidence="13">
    <location>
        <begin position="201"/>
        <end position="203"/>
    </location>
    <ligand>
        <name>ATP</name>
        <dbReference type="ChEBI" id="CHEBI:30616"/>
    </ligand>
</feature>
<dbReference type="InterPro" id="IPR036651">
    <property type="entry name" value="Gln_synt_N_sf"/>
</dbReference>
<evidence type="ECO:0000256" key="7">
    <source>
        <dbReference type="ARBA" id="ARBA00022723"/>
    </source>
</evidence>
<dbReference type="EC" id="6.3.1.2" evidence="3 18"/>
<keyword evidence="15" id="KW-0597">Phosphoprotein</keyword>
<dbReference type="InterPro" id="IPR004809">
    <property type="entry name" value="Gln_synth_I"/>
</dbReference>
<evidence type="ECO:0000256" key="3">
    <source>
        <dbReference type="ARBA" id="ARBA00012937"/>
    </source>
</evidence>
<dbReference type="PROSITE" id="PS00181">
    <property type="entry name" value="GLNA_ATP"/>
    <property type="match status" value="1"/>
</dbReference>
<dbReference type="GO" id="GO:0005524">
    <property type="term" value="F:ATP binding"/>
    <property type="evidence" value="ECO:0007669"/>
    <property type="project" value="UniProtKB-KW"/>
</dbReference>
<evidence type="ECO:0000256" key="14">
    <source>
        <dbReference type="PIRSR" id="PIRSR604809-3"/>
    </source>
</evidence>
<feature type="binding site" evidence="12">
    <location>
        <position position="308"/>
    </location>
    <ligand>
        <name>L-glutamate</name>
        <dbReference type="ChEBI" id="CHEBI:29985"/>
    </ligand>
</feature>
<feature type="binding site" evidence="12">
    <location>
        <position position="320"/>
    </location>
    <ligand>
        <name>L-glutamate</name>
        <dbReference type="ChEBI" id="CHEBI:29985"/>
    </ligand>
</feature>
<feature type="binding site" evidence="14">
    <location>
        <position position="134"/>
    </location>
    <ligand>
        <name>Mg(2+)</name>
        <dbReference type="ChEBI" id="CHEBI:18420"/>
        <label>1</label>
    </ligand>
</feature>
<dbReference type="GO" id="GO:0005737">
    <property type="term" value="C:cytoplasm"/>
    <property type="evidence" value="ECO:0007669"/>
    <property type="project" value="UniProtKB-SubCell"/>
</dbReference>
<dbReference type="Gene3D" id="3.10.20.70">
    <property type="entry name" value="Glutamine synthetase, N-terminal domain"/>
    <property type="match status" value="1"/>
</dbReference>
<evidence type="ECO:0000313" key="21">
    <source>
        <dbReference type="EMBL" id="HDX33319.1"/>
    </source>
</evidence>
<feature type="domain" description="GS beta-grasp" evidence="19">
    <location>
        <begin position="20"/>
        <end position="104"/>
    </location>
</feature>
<dbReference type="InterPro" id="IPR027303">
    <property type="entry name" value="Gln_synth_gly_rich_site"/>
</dbReference>
<feature type="binding site" evidence="13">
    <location>
        <begin position="249"/>
        <end position="251"/>
    </location>
    <ligand>
        <name>ATP</name>
        <dbReference type="ChEBI" id="CHEBI:30616"/>
    </ligand>
</feature>
<evidence type="ECO:0000256" key="13">
    <source>
        <dbReference type="PIRSR" id="PIRSR604809-2"/>
    </source>
</evidence>
<proteinExistence type="inferred from homology"/>
<keyword evidence="7 14" id="KW-0479">Metal-binding</keyword>
<feature type="binding site" evidence="14">
    <location>
        <position position="247"/>
    </location>
    <ligand>
        <name>Mg(2+)</name>
        <dbReference type="ChEBI" id="CHEBI:18420"/>
        <label>1</label>
    </ligand>
</feature>
<evidence type="ECO:0000256" key="9">
    <source>
        <dbReference type="ARBA" id="ARBA00022840"/>
    </source>
</evidence>
<evidence type="ECO:0000256" key="10">
    <source>
        <dbReference type="ARBA" id="ARBA00022842"/>
    </source>
</evidence>
<feature type="domain" description="GS catalytic" evidence="20">
    <location>
        <begin position="111"/>
        <end position="448"/>
    </location>
</feature>
<gene>
    <name evidence="21" type="primary">glnA</name>
    <name evidence="21" type="ORF">ENQ20_17805</name>
</gene>
<dbReference type="PROSITE" id="PS00180">
    <property type="entry name" value="GLNA_1"/>
    <property type="match status" value="1"/>
</dbReference>
<dbReference type="GO" id="GO:0004356">
    <property type="term" value="F:glutamine synthetase activity"/>
    <property type="evidence" value="ECO:0007669"/>
    <property type="project" value="UniProtKB-EC"/>
</dbReference>
<dbReference type="SMART" id="SM01230">
    <property type="entry name" value="Gln-synt_C"/>
    <property type="match status" value="1"/>
</dbReference>
<dbReference type="Pfam" id="PF03951">
    <property type="entry name" value="Gln-synt_N"/>
    <property type="match status" value="1"/>
</dbReference>
<dbReference type="EMBL" id="DSMG01000185">
    <property type="protein sequence ID" value="HDX33319.1"/>
    <property type="molecule type" value="Genomic_DNA"/>
</dbReference>
<reference evidence="21" key="1">
    <citation type="journal article" date="2020" name="mSystems">
        <title>Genome- and Community-Level Interaction Insights into Carbon Utilization and Element Cycling Functions of Hydrothermarchaeota in Hydrothermal Sediment.</title>
        <authorList>
            <person name="Zhou Z."/>
            <person name="Liu Y."/>
            <person name="Xu W."/>
            <person name="Pan J."/>
            <person name="Luo Z.H."/>
            <person name="Li M."/>
        </authorList>
    </citation>
    <scope>NUCLEOTIDE SEQUENCE [LARGE SCALE GENOMIC DNA]</scope>
    <source>
        <strain evidence="21">SpSt-289</strain>
    </source>
</reference>
<dbReference type="InterPro" id="IPR008147">
    <property type="entry name" value="Gln_synt_N"/>
</dbReference>
<dbReference type="Gene3D" id="3.30.590.10">
    <property type="entry name" value="Glutamine synthetase/guanido kinase, catalytic domain"/>
    <property type="match status" value="1"/>
</dbReference>
<feature type="binding site" evidence="12">
    <location>
        <position position="342"/>
    </location>
    <ligand>
        <name>L-glutamate</name>
        <dbReference type="ChEBI" id="CHEBI:29985"/>
    </ligand>
</feature>
<dbReference type="GO" id="GO:0046872">
    <property type="term" value="F:metal ion binding"/>
    <property type="evidence" value="ECO:0007669"/>
    <property type="project" value="UniProtKB-KW"/>
</dbReference>
<feature type="binding site" evidence="14">
    <location>
        <position position="198"/>
    </location>
    <ligand>
        <name>Mg(2+)</name>
        <dbReference type="ChEBI" id="CHEBI:18420"/>
        <label>1</label>
    </ligand>
</feature>
<feature type="binding site" evidence="14">
    <location>
        <position position="340"/>
    </location>
    <ligand>
        <name>Mg(2+)</name>
        <dbReference type="ChEBI" id="CHEBI:18420"/>
        <label>1</label>
    </ligand>
</feature>
<evidence type="ECO:0000256" key="6">
    <source>
        <dbReference type="ARBA" id="ARBA00022598"/>
    </source>
</evidence>
<evidence type="ECO:0000256" key="18">
    <source>
        <dbReference type="RuleBase" id="RU004356"/>
    </source>
</evidence>
<evidence type="ECO:0000256" key="8">
    <source>
        <dbReference type="ARBA" id="ARBA00022741"/>
    </source>
</evidence>
<feature type="modified residue" description="O-AMP-tyrosine" evidence="15">
    <location>
        <position position="380"/>
    </location>
</feature>
<keyword evidence="10 14" id="KW-0460">Magnesium</keyword>
<evidence type="ECO:0000256" key="1">
    <source>
        <dbReference type="ARBA" id="ARBA00004496"/>
    </source>
</evidence>
<dbReference type="NCBIfam" id="TIGR00653">
    <property type="entry name" value="GlnA"/>
    <property type="match status" value="1"/>
</dbReference>
<dbReference type="GO" id="GO:0006542">
    <property type="term" value="P:glutamine biosynthetic process"/>
    <property type="evidence" value="ECO:0007669"/>
    <property type="project" value="InterPro"/>
</dbReference>
<feature type="binding site" evidence="12">
    <location>
        <position position="302"/>
    </location>
    <ligand>
        <name>L-glutamate</name>
        <dbReference type="ChEBI" id="CHEBI:29985"/>
    </ligand>
</feature>
<comment type="subcellular location">
    <subcellularLocation>
        <location evidence="1">Cytoplasm</location>
    </subcellularLocation>
</comment>
<dbReference type="InterPro" id="IPR027302">
    <property type="entry name" value="Gln_synth_N_conserv_site"/>
</dbReference>
<evidence type="ECO:0000259" key="20">
    <source>
        <dbReference type="PROSITE" id="PS51987"/>
    </source>
</evidence>
<organism evidence="21">
    <name type="scientific">Caldilinea aerophila</name>
    <dbReference type="NCBI Taxonomy" id="133453"/>
    <lineage>
        <taxon>Bacteria</taxon>
        <taxon>Bacillati</taxon>
        <taxon>Chloroflexota</taxon>
        <taxon>Caldilineae</taxon>
        <taxon>Caldilineales</taxon>
        <taxon>Caldilineaceae</taxon>
        <taxon>Caldilinea</taxon>
    </lineage>
</organism>
<feature type="binding site" evidence="13">
    <location>
        <position position="320"/>
    </location>
    <ligand>
        <name>ATP</name>
        <dbReference type="ChEBI" id="CHEBI:30616"/>
    </ligand>
</feature>
<dbReference type="PROSITE" id="PS51987">
    <property type="entry name" value="GS_CATALYTIC"/>
    <property type="match status" value="1"/>
</dbReference>
<comment type="similarity">
    <text evidence="2 16 17">Belongs to the glutamine synthetase family.</text>
</comment>
<feature type="binding site" evidence="13">
    <location>
        <position position="335"/>
    </location>
    <ligand>
        <name>ATP</name>
        <dbReference type="ChEBI" id="CHEBI:30616"/>
    </ligand>
</feature>
<evidence type="ECO:0000259" key="19">
    <source>
        <dbReference type="PROSITE" id="PS51986"/>
    </source>
</evidence>
<dbReference type="InterPro" id="IPR014746">
    <property type="entry name" value="Gln_synth/guanido_kin_cat_dom"/>
</dbReference>
<dbReference type="PROSITE" id="PS51986">
    <property type="entry name" value="GS_BETA_GRASP"/>
    <property type="match status" value="1"/>
</dbReference>
<comment type="cofactor">
    <cofactor evidence="14">
        <name>Mg(2+)</name>
        <dbReference type="ChEBI" id="CHEBI:18420"/>
    </cofactor>
    <text evidence="14">Binds 2 Mg(2+) ions per subunit.</text>
</comment>
<dbReference type="InterPro" id="IPR008146">
    <property type="entry name" value="Gln_synth_cat_dom"/>
</dbReference>
<dbReference type="Pfam" id="PF00120">
    <property type="entry name" value="Gln-synt_C"/>
    <property type="match status" value="1"/>
</dbReference>
<keyword evidence="8 13" id="KW-0547">Nucleotide-binding</keyword>
<evidence type="ECO:0000256" key="17">
    <source>
        <dbReference type="RuleBase" id="RU000384"/>
    </source>
</evidence>
<feature type="binding site" evidence="13">
    <location>
        <position position="186"/>
    </location>
    <ligand>
        <name>ATP</name>
        <dbReference type="ChEBI" id="CHEBI:30616"/>
    </ligand>
</feature>
<evidence type="ECO:0000256" key="2">
    <source>
        <dbReference type="ARBA" id="ARBA00009897"/>
    </source>
</evidence>
<name>A0A7C1FI34_9CHLR</name>
<comment type="catalytic activity">
    <reaction evidence="11 18">
        <text>L-glutamate + NH4(+) + ATP = L-glutamine + ADP + phosphate + H(+)</text>
        <dbReference type="Rhea" id="RHEA:16169"/>
        <dbReference type="ChEBI" id="CHEBI:15378"/>
        <dbReference type="ChEBI" id="CHEBI:28938"/>
        <dbReference type="ChEBI" id="CHEBI:29985"/>
        <dbReference type="ChEBI" id="CHEBI:30616"/>
        <dbReference type="ChEBI" id="CHEBI:43474"/>
        <dbReference type="ChEBI" id="CHEBI:58359"/>
        <dbReference type="ChEBI" id="CHEBI:456216"/>
        <dbReference type="EC" id="6.3.1.2"/>
    </reaction>
</comment>
<accession>A0A7C1FI34</accession>
<evidence type="ECO:0000256" key="5">
    <source>
        <dbReference type="ARBA" id="ARBA00022490"/>
    </source>
</evidence>
<feature type="binding site" evidence="14">
    <location>
        <position position="191"/>
    </location>
    <ligand>
        <name>Mg(2+)</name>
        <dbReference type="ChEBI" id="CHEBI:18420"/>
        <label>1</label>
    </ligand>
</feature>
<feature type="binding site" evidence="14">
    <location>
        <position position="136"/>
    </location>
    <ligand>
        <name>Mg(2+)</name>
        <dbReference type="ChEBI" id="CHEBI:18420"/>
        <label>1</label>
    </ligand>
</feature>
<protein>
    <recommendedName>
        <fullName evidence="4 18">Glutamine synthetase</fullName>
        <ecNumber evidence="3 18">6.3.1.2</ecNumber>
    </recommendedName>
</protein>
<keyword evidence="6 18" id="KW-0436">Ligase</keyword>
<sequence>MIVDYKPEELERIDEIIRRNDIRFIRLQFSDIIGVSKQITIPVDHWDDAVAQGVWFDGSSIEGFARIAESDMYLTPDLNTFCVIPWEMDLSTARVICDVRTPDGAPFEGDPRYVLKRQLERAAKLGLDYYVGPELEFFLFKVHPNGELLPLTPHDEAGYFDVSTDLAHSVRRQMVDALGAMGIDVEASHHEVAAGQSEIDFRYGPALSAADATITFRTTLKAVAQKNGLHCTFMPKPIAGIPGNGMHVHQSLWHRDTGDTAMYDPANEYGLSQLALHFIAGQLAHAAGMTPILAPLVNSYKRLVPGYEAPIYVSWGRTNRSALIRIPRLTPGRYKSTRCELRCPDPSCNPYLAFAVMLAAGLDGIENKLDPPPPSEEDLYHVDGVRAGLDLLPGDLGDAIDALKQDEVIQAALGQHVYERFVEAKMLEWGEYQRYVTRWELDRYLKIY</sequence>
<keyword evidence="5" id="KW-0963">Cytoplasm</keyword>